<protein>
    <submittedName>
        <fullName evidence="7">Uncharacterized protein</fullName>
    </submittedName>
</protein>
<feature type="region of interest" description="Disordered" evidence="5">
    <location>
        <begin position="502"/>
        <end position="555"/>
    </location>
</feature>
<dbReference type="GO" id="GO:0022857">
    <property type="term" value="F:transmembrane transporter activity"/>
    <property type="evidence" value="ECO:0007669"/>
    <property type="project" value="InterPro"/>
</dbReference>
<dbReference type="PANTHER" id="PTHR24064">
    <property type="entry name" value="SOLUTE CARRIER FAMILY 22 MEMBER"/>
    <property type="match status" value="1"/>
</dbReference>
<evidence type="ECO:0000256" key="5">
    <source>
        <dbReference type="SAM" id="MobiDB-lite"/>
    </source>
</evidence>
<keyword evidence="8" id="KW-1185">Reference proteome</keyword>
<feature type="transmembrane region" description="Helical" evidence="6">
    <location>
        <begin position="324"/>
        <end position="348"/>
    </location>
</feature>
<evidence type="ECO:0000256" key="4">
    <source>
        <dbReference type="ARBA" id="ARBA00023136"/>
    </source>
</evidence>
<keyword evidence="3 6" id="KW-1133">Transmembrane helix</keyword>
<proteinExistence type="predicted"/>
<evidence type="ECO:0000256" key="2">
    <source>
        <dbReference type="ARBA" id="ARBA00022692"/>
    </source>
</evidence>
<feature type="transmembrane region" description="Helical" evidence="6">
    <location>
        <begin position="360"/>
        <end position="382"/>
    </location>
</feature>
<organism evidence="7 8">
    <name type="scientific">Aquatica leii</name>
    <dbReference type="NCBI Taxonomy" id="1421715"/>
    <lineage>
        <taxon>Eukaryota</taxon>
        <taxon>Metazoa</taxon>
        <taxon>Ecdysozoa</taxon>
        <taxon>Arthropoda</taxon>
        <taxon>Hexapoda</taxon>
        <taxon>Insecta</taxon>
        <taxon>Pterygota</taxon>
        <taxon>Neoptera</taxon>
        <taxon>Endopterygota</taxon>
        <taxon>Coleoptera</taxon>
        <taxon>Polyphaga</taxon>
        <taxon>Elateriformia</taxon>
        <taxon>Elateroidea</taxon>
        <taxon>Lampyridae</taxon>
        <taxon>Luciolinae</taxon>
        <taxon>Aquatica</taxon>
    </lineage>
</organism>
<dbReference type="Gene3D" id="1.20.1250.20">
    <property type="entry name" value="MFS general substrate transporter like domains"/>
    <property type="match status" value="1"/>
</dbReference>
<name>A0AAN7SK08_9COLE</name>
<dbReference type="GO" id="GO:0016020">
    <property type="term" value="C:membrane"/>
    <property type="evidence" value="ECO:0007669"/>
    <property type="project" value="UniProtKB-SubCell"/>
</dbReference>
<accession>A0AAN7SK08</accession>
<sequence length="583" mass="66085">MATLTRAKDSNCPLFGVGVPFNKNVLPTYGDILRQYMFTRNNLKWEGEQIFENTFNNFSYQSPLIINSYESNITVNLKMEHFQNPKDPKEETKALEIVDNVDSVVVLAFKCIKLVARIEHKMINTDQSLDSILEKLGHFGKYQCFVVGLFSIAVMLHSAVYITFVFTTKDLNYRCKVPNCENIPSEYNSSWVQNAIPVKKDLLARCERFPHLNTAECNYLDFNRSIVEKCDDYVYDTKKITLVQDFHLQCDENLWKLTLIGTINGLGQLFGLPLSGYVSDRYGRLTALICGMALAGCCGIIRSFTTTYYSFAVFEFFDAMFGVGVYSCGFILGKFGAAAAFLTCYVITSEMFPTGLRHSLMSICSMFGRIGSLIAPQMPLLAQLWKPLPLILFAVMAAISGVLSLYFPETNNIELPDTIQQAEELKNHKHKKHLETLLFFAISLILPDKKQMLKRMPRKYREDNEWTNAVVDMISDMQNAKKPALKKSSKVSVLAGKNVSVEDYEHPKSEESEVNDNVEHLPLESNSEDGQEELMGPETENDGEDNGNDDPKFAIPTLENISVDNFLEIKLEVESEHKLKRKV</sequence>
<dbReference type="InterPro" id="IPR011701">
    <property type="entry name" value="MFS"/>
</dbReference>
<evidence type="ECO:0000313" key="8">
    <source>
        <dbReference type="Proteomes" id="UP001353858"/>
    </source>
</evidence>
<feature type="transmembrane region" description="Helical" evidence="6">
    <location>
        <begin position="285"/>
        <end position="304"/>
    </location>
</feature>
<dbReference type="SUPFAM" id="SSF103473">
    <property type="entry name" value="MFS general substrate transporter"/>
    <property type="match status" value="1"/>
</dbReference>
<dbReference type="InterPro" id="IPR036259">
    <property type="entry name" value="MFS_trans_sf"/>
</dbReference>
<feature type="compositionally biased region" description="Basic and acidic residues" evidence="5">
    <location>
        <begin position="503"/>
        <end position="522"/>
    </location>
</feature>
<keyword evidence="4 6" id="KW-0472">Membrane</keyword>
<dbReference type="Pfam" id="PF07690">
    <property type="entry name" value="MFS_1"/>
    <property type="match status" value="1"/>
</dbReference>
<comment type="subcellular location">
    <subcellularLocation>
        <location evidence="1">Membrane</location>
        <topology evidence="1">Multi-pass membrane protein</topology>
    </subcellularLocation>
</comment>
<evidence type="ECO:0000256" key="6">
    <source>
        <dbReference type="SAM" id="Phobius"/>
    </source>
</evidence>
<feature type="compositionally biased region" description="Acidic residues" evidence="5">
    <location>
        <begin position="539"/>
        <end position="548"/>
    </location>
</feature>
<dbReference type="Proteomes" id="UP001353858">
    <property type="component" value="Unassembled WGS sequence"/>
</dbReference>
<dbReference type="AlphaFoldDB" id="A0AAN7SK08"/>
<feature type="transmembrane region" description="Helical" evidence="6">
    <location>
        <begin position="388"/>
        <end position="407"/>
    </location>
</feature>
<comment type="caution">
    <text evidence="7">The sequence shown here is derived from an EMBL/GenBank/DDBJ whole genome shotgun (WGS) entry which is preliminary data.</text>
</comment>
<dbReference type="EMBL" id="JARPUR010000002">
    <property type="protein sequence ID" value="KAK4883424.1"/>
    <property type="molecule type" value="Genomic_DNA"/>
</dbReference>
<evidence type="ECO:0000313" key="7">
    <source>
        <dbReference type="EMBL" id="KAK4883424.1"/>
    </source>
</evidence>
<evidence type="ECO:0000256" key="1">
    <source>
        <dbReference type="ARBA" id="ARBA00004141"/>
    </source>
</evidence>
<reference evidence="8" key="1">
    <citation type="submission" date="2023-01" db="EMBL/GenBank/DDBJ databases">
        <title>Key to firefly adult light organ development and bioluminescence: homeobox transcription factors regulate luciferase expression and transportation to peroxisome.</title>
        <authorList>
            <person name="Fu X."/>
        </authorList>
    </citation>
    <scope>NUCLEOTIDE SEQUENCE [LARGE SCALE GENOMIC DNA]</scope>
</reference>
<evidence type="ECO:0000256" key="3">
    <source>
        <dbReference type="ARBA" id="ARBA00022989"/>
    </source>
</evidence>
<gene>
    <name evidence="7" type="ORF">RN001_006743</name>
</gene>
<keyword evidence="2 6" id="KW-0812">Transmembrane</keyword>
<feature type="transmembrane region" description="Helical" evidence="6">
    <location>
        <begin position="145"/>
        <end position="166"/>
    </location>
</feature>